<feature type="domain" description="Retrovirus-related Pol polyprotein from transposon TNT 1-94-like beta-barrel" evidence="2">
    <location>
        <begin position="60"/>
        <end position="118"/>
    </location>
</feature>
<name>A0A2N9I606_FAGSY</name>
<dbReference type="AlphaFoldDB" id="A0A2N9I606"/>
<dbReference type="Pfam" id="PF22936">
    <property type="entry name" value="Pol_BBD"/>
    <property type="match status" value="1"/>
</dbReference>
<gene>
    <name evidence="3" type="ORF">FSB_LOCUS47406</name>
</gene>
<accession>A0A2N9I606</accession>
<dbReference type="InterPro" id="IPR054722">
    <property type="entry name" value="PolX-like_BBD"/>
</dbReference>
<feature type="region of interest" description="Disordered" evidence="1">
    <location>
        <begin position="1"/>
        <end position="33"/>
    </location>
</feature>
<protein>
    <recommendedName>
        <fullName evidence="2">Retrovirus-related Pol polyprotein from transposon TNT 1-94-like beta-barrel domain-containing protein</fullName>
    </recommendedName>
</protein>
<dbReference type="EMBL" id="OIVN01004839">
    <property type="protein sequence ID" value="SPD19524.1"/>
    <property type="molecule type" value="Genomic_DNA"/>
</dbReference>
<evidence type="ECO:0000259" key="2">
    <source>
        <dbReference type="Pfam" id="PF22936"/>
    </source>
</evidence>
<reference evidence="3" key="1">
    <citation type="submission" date="2018-02" db="EMBL/GenBank/DDBJ databases">
        <authorList>
            <person name="Cohen D.B."/>
            <person name="Kent A.D."/>
        </authorList>
    </citation>
    <scope>NUCLEOTIDE SEQUENCE</scope>
</reference>
<feature type="compositionally biased region" description="Basic and acidic residues" evidence="1">
    <location>
        <begin position="7"/>
        <end position="31"/>
    </location>
</feature>
<organism evidence="3">
    <name type="scientific">Fagus sylvatica</name>
    <name type="common">Beechnut</name>
    <dbReference type="NCBI Taxonomy" id="28930"/>
    <lineage>
        <taxon>Eukaryota</taxon>
        <taxon>Viridiplantae</taxon>
        <taxon>Streptophyta</taxon>
        <taxon>Embryophyta</taxon>
        <taxon>Tracheophyta</taxon>
        <taxon>Spermatophyta</taxon>
        <taxon>Magnoliopsida</taxon>
        <taxon>eudicotyledons</taxon>
        <taxon>Gunneridae</taxon>
        <taxon>Pentapetalae</taxon>
        <taxon>rosids</taxon>
        <taxon>fabids</taxon>
        <taxon>Fagales</taxon>
        <taxon>Fagaceae</taxon>
        <taxon>Fagus</taxon>
    </lineage>
</organism>
<evidence type="ECO:0000256" key="1">
    <source>
        <dbReference type="SAM" id="MobiDB-lite"/>
    </source>
</evidence>
<evidence type="ECO:0000313" key="3">
    <source>
        <dbReference type="EMBL" id="SPD19524.1"/>
    </source>
</evidence>
<proteinExistence type="predicted"/>
<sequence>MEMGSELEERGDQDKRASGDKDQKNDDEKDTTVAVTNEGVVVLSVEEQNSEHVANNDDEWVVDLAATHHVVRTKVLFTMYKAGDFGTWMGNISYSKIVGIGNVCIKTNVSYTVMLKNV</sequence>